<reference evidence="19" key="1">
    <citation type="submission" date="2019-08" db="EMBL/GenBank/DDBJ databases">
        <title>Arthrobacter sp. nov., isolated from plateau pika and Tibetan wild ass.</title>
        <authorList>
            <person name="Ge Y."/>
        </authorList>
    </citation>
    <scope>NUCLEOTIDE SEQUENCE [LARGE SCALE GENOMIC DNA]</scope>
    <source>
        <strain evidence="19">HF-1365</strain>
    </source>
</reference>
<evidence type="ECO:0000256" key="3">
    <source>
        <dbReference type="ARBA" id="ARBA00022457"/>
    </source>
</evidence>
<evidence type="ECO:0000256" key="15">
    <source>
        <dbReference type="ARBA" id="ARBA00049244"/>
    </source>
</evidence>
<evidence type="ECO:0000256" key="1">
    <source>
        <dbReference type="ARBA" id="ARBA00004496"/>
    </source>
</evidence>
<dbReference type="GO" id="GO:0006281">
    <property type="term" value="P:DNA repair"/>
    <property type="evidence" value="ECO:0007669"/>
    <property type="project" value="UniProtKB-UniRule"/>
</dbReference>
<evidence type="ECO:0000256" key="16">
    <source>
        <dbReference type="HAMAP-Rule" id="MF_01113"/>
    </source>
</evidence>
<evidence type="ECO:0000313" key="18">
    <source>
        <dbReference type="EMBL" id="MRX80221.1"/>
    </source>
</evidence>
<evidence type="ECO:0000313" key="19">
    <source>
        <dbReference type="Proteomes" id="UP000470010"/>
    </source>
</evidence>
<dbReference type="EC" id="2.7.7.7" evidence="16"/>
<comment type="function">
    <text evidence="14 16">Poorly processive, error-prone DNA polymerase involved in untargeted mutagenesis. Copies undamaged DNA at stalled replication forks, which arise in vivo from mismatched or misaligned primer ends. These misaligned primers can be extended by PolIV. Exhibits no 3'-5' exonuclease (proofreading) activity. May be involved in translesional synthesis, in conjunction with the beta clamp from PolIII.</text>
</comment>
<comment type="caution">
    <text evidence="18">The sequence shown here is derived from an EMBL/GenBank/DDBJ whole genome shotgun (WGS) entry which is preliminary data.</text>
</comment>
<evidence type="ECO:0000259" key="17">
    <source>
        <dbReference type="PROSITE" id="PS50173"/>
    </source>
</evidence>
<dbReference type="NCBIfam" id="NF002677">
    <property type="entry name" value="PRK02406.1"/>
    <property type="match status" value="1"/>
</dbReference>
<dbReference type="InterPro" id="IPR043502">
    <property type="entry name" value="DNA/RNA_pol_sf"/>
</dbReference>
<dbReference type="SUPFAM" id="SSF100879">
    <property type="entry name" value="Lesion bypass DNA polymerase (Y-family), little finger domain"/>
    <property type="match status" value="1"/>
</dbReference>
<dbReference type="GO" id="GO:0003684">
    <property type="term" value="F:damaged DNA binding"/>
    <property type="evidence" value="ECO:0007669"/>
    <property type="project" value="InterPro"/>
</dbReference>
<keyword evidence="10 16" id="KW-0460">Magnesium</keyword>
<dbReference type="FunFam" id="3.40.1170.60:FF:000001">
    <property type="entry name" value="DNA polymerase IV"/>
    <property type="match status" value="1"/>
</dbReference>
<evidence type="ECO:0000256" key="12">
    <source>
        <dbReference type="ARBA" id="ARBA00023125"/>
    </source>
</evidence>
<dbReference type="HAMAP" id="MF_01113">
    <property type="entry name" value="DNApol_IV"/>
    <property type="match status" value="1"/>
</dbReference>
<evidence type="ECO:0000256" key="4">
    <source>
        <dbReference type="ARBA" id="ARBA00022490"/>
    </source>
</evidence>
<dbReference type="PROSITE" id="PS50173">
    <property type="entry name" value="UMUC"/>
    <property type="match status" value="1"/>
</dbReference>
<evidence type="ECO:0000256" key="14">
    <source>
        <dbReference type="ARBA" id="ARBA00025589"/>
    </source>
</evidence>
<dbReference type="GO" id="GO:0042276">
    <property type="term" value="P:error-prone translesion synthesis"/>
    <property type="evidence" value="ECO:0007669"/>
    <property type="project" value="TreeGrafter"/>
</dbReference>
<keyword evidence="4 16" id="KW-0963">Cytoplasm</keyword>
<dbReference type="GO" id="GO:0003887">
    <property type="term" value="F:DNA-directed DNA polymerase activity"/>
    <property type="evidence" value="ECO:0007669"/>
    <property type="project" value="UniProtKB-UniRule"/>
</dbReference>
<dbReference type="InterPro" id="IPR036775">
    <property type="entry name" value="DNA_pol_Y-fam_lit_finger_sf"/>
</dbReference>
<evidence type="ECO:0000256" key="13">
    <source>
        <dbReference type="ARBA" id="ARBA00023204"/>
    </source>
</evidence>
<dbReference type="Gene3D" id="3.40.1170.60">
    <property type="match status" value="1"/>
</dbReference>
<evidence type="ECO:0000256" key="8">
    <source>
        <dbReference type="ARBA" id="ARBA00022723"/>
    </source>
</evidence>
<dbReference type="Gene3D" id="1.10.150.20">
    <property type="entry name" value="5' to 3' exonuclease, C-terminal subdomain"/>
    <property type="match status" value="1"/>
</dbReference>
<evidence type="ECO:0000256" key="6">
    <source>
        <dbReference type="ARBA" id="ARBA00022695"/>
    </source>
</evidence>
<feature type="active site" evidence="16">
    <location>
        <position position="122"/>
    </location>
</feature>
<dbReference type="GO" id="GO:0006261">
    <property type="term" value="P:DNA-templated DNA replication"/>
    <property type="evidence" value="ECO:0007669"/>
    <property type="project" value="UniProtKB-UniRule"/>
</dbReference>
<dbReference type="InterPro" id="IPR043128">
    <property type="entry name" value="Rev_trsase/Diguanyl_cyclase"/>
</dbReference>
<dbReference type="GO" id="GO:0005829">
    <property type="term" value="C:cytosol"/>
    <property type="evidence" value="ECO:0007669"/>
    <property type="project" value="TreeGrafter"/>
</dbReference>
<keyword evidence="3 16" id="KW-0515">Mutator protein</keyword>
<sequence>MGERCAVEDIFELFGNWRGPAIGLMDLDAFFASVEQLDHPEWRGKPVIVGGSPEGRGVVSTASYEARPYGVHSAMPSAQAKRLCPHAIWTSGHFDRYREMSAKVMDILADETPFVDQVSIDEAFFDITPGRFSRENPIDIASRISRRVSELGITCSIGLGTSKTVAKIASDRDKPHGLTIVPPGTEENFLEPLPVRAMSGIGTSAEASLKRMGIYTLGQLAAAPVARLVTVFGSNAQLMHDRAAGLEVSGVAPIDAPEETKSVSNERTFAQDLTERDDIDAALALLGESVGRRLRRRGLAGRTVTVKVKYSYGSGRTIQRRLPHATDDENIFVSVARSLMDEIWTEGTHIRLLGICMSDFRCDGDVQTDLFCEVDERGAVSSSKRELSVAVDKVRERFGNGAVNFGRAARFGDDLVRPDKFLNQNKPSDV</sequence>
<dbReference type="GO" id="GO:0000287">
    <property type="term" value="F:magnesium ion binding"/>
    <property type="evidence" value="ECO:0007669"/>
    <property type="project" value="UniProtKB-UniRule"/>
</dbReference>
<protein>
    <recommendedName>
        <fullName evidence="16">DNA polymerase IV</fullName>
        <shortName evidence="16">Pol IV</shortName>
        <ecNumber evidence="16">2.7.7.7</ecNumber>
    </recommendedName>
</protein>
<feature type="binding site" evidence="16">
    <location>
        <position position="121"/>
    </location>
    <ligand>
        <name>Mg(2+)</name>
        <dbReference type="ChEBI" id="CHEBI:18420"/>
    </ligand>
</feature>
<evidence type="ECO:0000256" key="5">
    <source>
        <dbReference type="ARBA" id="ARBA00022679"/>
    </source>
</evidence>
<dbReference type="InterPro" id="IPR022880">
    <property type="entry name" value="DNApol_IV"/>
</dbReference>
<accession>A0A7K0G977</accession>
<keyword evidence="6 16" id="KW-0548">Nucleotidyltransferase</keyword>
<dbReference type="Proteomes" id="UP000470010">
    <property type="component" value="Unassembled WGS sequence"/>
</dbReference>
<comment type="subunit">
    <text evidence="16">Monomer.</text>
</comment>
<keyword evidence="13 16" id="KW-0234">DNA repair</keyword>
<dbReference type="PANTHER" id="PTHR11076">
    <property type="entry name" value="DNA REPAIR POLYMERASE UMUC / TRANSFERASE FAMILY MEMBER"/>
    <property type="match status" value="1"/>
</dbReference>
<dbReference type="EMBL" id="VTFZ01000007">
    <property type="protein sequence ID" value="MRX80221.1"/>
    <property type="molecule type" value="Genomic_DNA"/>
</dbReference>
<gene>
    <name evidence="16 18" type="primary">dinB</name>
    <name evidence="18" type="ORF">GJE22_06400</name>
</gene>
<keyword evidence="8 16" id="KW-0479">Metal-binding</keyword>
<proteinExistence type="inferred from homology"/>
<keyword evidence="9 16" id="KW-0227">DNA damage</keyword>
<comment type="subcellular location">
    <subcellularLocation>
        <location evidence="1 16">Cytoplasm</location>
    </subcellularLocation>
</comment>
<keyword evidence="5 16" id="KW-0808">Transferase</keyword>
<dbReference type="InterPro" id="IPR050116">
    <property type="entry name" value="DNA_polymerase-Y"/>
</dbReference>
<keyword evidence="7 16" id="KW-0235">DNA replication</keyword>
<dbReference type="Gene3D" id="3.30.70.270">
    <property type="match status" value="1"/>
</dbReference>
<feature type="site" description="Substrate discrimination" evidence="16">
    <location>
        <position position="31"/>
    </location>
</feature>
<keyword evidence="11 16" id="KW-0239">DNA-directed DNA polymerase</keyword>
<evidence type="ECO:0000256" key="7">
    <source>
        <dbReference type="ARBA" id="ARBA00022705"/>
    </source>
</evidence>
<evidence type="ECO:0000256" key="9">
    <source>
        <dbReference type="ARBA" id="ARBA00022763"/>
    </source>
</evidence>
<dbReference type="PANTHER" id="PTHR11076:SF33">
    <property type="entry name" value="DNA POLYMERASE KAPPA"/>
    <property type="match status" value="1"/>
</dbReference>
<feature type="domain" description="UmuC" evidence="17">
    <location>
        <begin position="22"/>
        <end position="202"/>
    </location>
</feature>
<comment type="similarity">
    <text evidence="2 16">Belongs to the DNA polymerase type-Y family.</text>
</comment>
<dbReference type="GO" id="GO:0009432">
    <property type="term" value="P:SOS response"/>
    <property type="evidence" value="ECO:0007669"/>
    <property type="project" value="TreeGrafter"/>
</dbReference>
<evidence type="ECO:0000256" key="11">
    <source>
        <dbReference type="ARBA" id="ARBA00022932"/>
    </source>
</evidence>
<dbReference type="CDD" id="cd03586">
    <property type="entry name" value="PolY_Pol_IV_kappa"/>
    <property type="match status" value="1"/>
</dbReference>
<feature type="binding site" evidence="16">
    <location>
        <position position="26"/>
    </location>
    <ligand>
        <name>Mg(2+)</name>
        <dbReference type="ChEBI" id="CHEBI:18420"/>
    </ligand>
</feature>
<dbReference type="Gene3D" id="3.30.1490.100">
    <property type="entry name" value="DNA polymerase, Y-family, little finger domain"/>
    <property type="match status" value="1"/>
</dbReference>
<dbReference type="InterPro" id="IPR017961">
    <property type="entry name" value="DNA_pol_Y-fam_little_finger"/>
</dbReference>
<keyword evidence="12 16" id="KW-0238">DNA-binding</keyword>
<comment type="cofactor">
    <cofactor evidence="16">
        <name>Mg(2+)</name>
        <dbReference type="ChEBI" id="CHEBI:18420"/>
    </cofactor>
    <text evidence="16">Binds 2 magnesium ions per subunit.</text>
</comment>
<dbReference type="SUPFAM" id="SSF56672">
    <property type="entry name" value="DNA/RNA polymerases"/>
    <property type="match status" value="1"/>
</dbReference>
<dbReference type="AlphaFoldDB" id="A0A7K0G977"/>
<evidence type="ECO:0000256" key="10">
    <source>
        <dbReference type="ARBA" id="ARBA00022842"/>
    </source>
</evidence>
<dbReference type="Pfam" id="PF00817">
    <property type="entry name" value="IMS"/>
    <property type="match status" value="1"/>
</dbReference>
<name>A0A7K0G977_9ACTN</name>
<evidence type="ECO:0000256" key="2">
    <source>
        <dbReference type="ARBA" id="ARBA00010945"/>
    </source>
</evidence>
<dbReference type="Pfam" id="PF11799">
    <property type="entry name" value="IMS_C"/>
    <property type="match status" value="1"/>
</dbReference>
<comment type="catalytic activity">
    <reaction evidence="15 16">
        <text>DNA(n) + a 2'-deoxyribonucleoside 5'-triphosphate = DNA(n+1) + diphosphate</text>
        <dbReference type="Rhea" id="RHEA:22508"/>
        <dbReference type="Rhea" id="RHEA-COMP:17339"/>
        <dbReference type="Rhea" id="RHEA-COMP:17340"/>
        <dbReference type="ChEBI" id="CHEBI:33019"/>
        <dbReference type="ChEBI" id="CHEBI:61560"/>
        <dbReference type="ChEBI" id="CHEBI:173112"/>
        <dbReference type="EC" id="2.7.7.7"/>
    </reaction>
</comment>
<keyword evidence="19" id="KW-1185">Reference proteome</keyword>
<dbReference type="InterPro" id="IPR001126">
    <property type="entry name" value="UmuC"/>
</dbReference>
<dbReference type="RefSeq" id="WP_144688442.1">
    <property type="nucleotide sequence ID" value="NZ_VLLQ01000008.1"/>
</dbReference>
<organism evidence="18 19">
    <name type="scientific">Enorma shizhengliae</name>
    <dbReference type="NCBI Taxonomy" id="2606615"/>
    <lineage>
        <taxon>Bacteria</taxon>
        <taxon>Bacillati</taxon>
        <taxon>Actinomycetota</taxon>
        <taxon>Coriobacteriia</taxon>
        <taxon>Coriobacteriales</taxon>
        <taxon>Coriobacteriaceae</taxon>
        <taxon>Enorma</taxon>
    </lineage>
</organism>